<dbReference type="InterPro" id="IPR036291">
    <property type="entry name" value="NAD(P)-bd_dom_sf"/>
</dbReference>
<gene>
    <name evidence="4" type="ORF">XA68_16616</name>
</gene>
<dbReference type="Pfam" id="PF13561">
    <property type="entry name" value="adh_short_C2"/>
    <property type="match status" value="1"/>
</dbReference>
<evidence type="ECO:0000256" key="3">
    <source>
        <dbReference type="ARBA" id="ARBA00023002"/>
    </source>
</evidence>
<dbReference type="SUPFAM" id="SSF51735">
    <property type="entry name" value="NAD(P)-binding Rossmann-fold domains"/>
    <property type="match status" value="1"/>
</dbReference>
<dbReference type="PANTHER" id="PTHR43639">
    <property type="entry name" value="OXIDOREDUCTASE, SHORT-CHAIN DEHYDROGENASE/REDUCTASE FAMILY (AFU_ORTHOLOGUE AFUA_5G02870)"/>
    <property type="match status" value="1"/>
</dbReference>
<dbReference type="STRING" id="268505.A0A2A9P699"/>
<name>A0A2A9P699_OPHUN</name>
<evidence type="ECO:0000256" key="2">
    <source>
        <dbReference type="ARBA" id="ARBA00022857"/>
    </source>
</evidence>
<evidence type="ECO:0000313" key="4">
    <source>
        <dbReference type="EMBL" id="PFH56366.1"/>
    </source>
</evidence>
<proteinExistence type="inferred from homology"/>
<evidence type="ECO:0008006" key="6">
    <source>
        <dbReference type="Google" id="ProtNLM"/>
    </source>
</evidence>
<reference evidence="4 5" key="2">
    <citation type="journal article" date="2017" name="Sci. Rep.">
        <title>Ant-infecting Ophiocordyceps genomes reveal a high diversity of potential behavioral manipulation genes and a possible major role for enterotoxins.</title>
        <authorList>
            <person name="de Bekker C."/>
            <person name="Ohm R.A."/>
            <person name="Evans H.C."/>
            <person name="Brachmann A."/>
            <person name="Hughes D.P."/>
        </authorList>
    </citation>
    <scope>NUCLEOTIDE SEQUENCE [LARGE SCALE GENOMIC DNA]</scope>
    <source>
        <strain evidence="4 5">SC16a</strain>
    </source>
</reference>
<organism evidence="4 5">
    <name type="scientific">Ophiocordyceps unilateralis</name>
    <name type="common">Zombie-ant fungus</name>
    <name type="synonym">Torrubia unilateralis</name>
    <dbReference type="NCBI Taxonomy" id="268505"/>
    <lineage>
        <taxon>Eukaryota</taxon>
        <taxon>Fungi</taxon>
        <taxon>Dikarya</taxon>
        <taxon>Ascomycota</taxon>
        <taxon>Pezizomycotina</taxon>
        <taxon>Sordariomycetes</taxon>
        <taxon>Hypocreomycetidae</taxon>
        <taxon>Hypocreales</taxon>
        <taxon>Ophiocordycipitaceae</taxon>
        <taxon>Ophiocordyceps</taxon>
    </lineage>
</organism>
<dbReference type="AlphaFoldDB" id="A0A2A9P699"/>
<evidence type="ECO:0000256" key="1">
    <source>
        <dbReference type="ARBA" id="ARBA00006484"/>
    </source>
</evidence>
<comment type="similarity">
    <text evidence="1">Belongs to the short-chain dehydrogenases/reductases (SDR) family.</text>
</comment>
<evidence type="ECO:0000313" key="5">
    <source>
        <dbReference type="Proteomes" id="UP000037136"/>
    </source>
</evidence>
<dbReference type="PANTHER" id="PTHR43639:SF1">
    <property type="entry name" value="SHORT-CHAIN DEHYDROGENASE_REDUCTASE FAMILY PROTEIN"/>
    <property type="match status" value="1"/>
</dbReference>
<dbReference type="GO" id="GO:0016491">
    <property type="term" value="F:oxidoreductase activity"/>
    <property type="evidence" value="ECO:0007669"/>
    <property type="project" value="UniProtKB-KW"/>
</dbReference>
<dbReference type="OrthoDB" id="47007at2759"/>
<dbReference type="InterPro" id="IPR002347">
    <property type="entry name" value="SDR_fam"/>
</dbReference>
<dbReference type="Proteomes" id="UP000037136">
    <property type="component" value="Unassembled WGS sequence"/>
</dbReference>
<protein>
    <recommendedName>
        <fullName evidence="6">Versicolorin reductase</fullName>
    </recommendedName>
</protein>
<keyword evidence="2" id="KW-0521">NADP</keyword>
<sequence>MAPSAPATTLKGKVALVTGAGRGLGRGIAVELGKRGASVAVNYCNTDKAAQEVVKEIEGAGSKAVAIKADVSKLPDIKRLFEETVKHFGGLDIVMSNSGKVIYKKEDEVTEEDFDNVFTLNTRGQFFVAQQALKHCREGGRIILTSSVAANLPNIGAHSVYAGSKAAVEAFVRSYAVICGPKKITINAVAPGGVKTDMFTENAWNYVQGADPSWPQDKIEKGLADLGPLKRVAEPIDIARVVAFIAHDDSEWINGSFSPSLGVRCLASLTDSFAGQTILLTGGSTA</sequence>
<dbReference type="EMBL" id="LAZP02000598">
    <property type="protein sequence ID" value="PFH56366.1"/>
    <property type="molecule type" value="Genomic_DNA"/>
</dbReference>
<reference evidence="4 5" key="1">
    <citation type="journal article" date="2015" name="BMC Genomics">
        <title>Gene expression during zombie ant biting behavior reflects the complexity underlying fungal parasitic behavioral manipulation.</title>
        <authorList>
            <person name="de Bekker C."/>
            <person name="Ohm R.A."/>
            <person name="Loreto R.G."/>
            <person name="Sebastian A."/>
            <person name="Albert I."/>
            <person name="Merrow M."/>
            <person name="Brachmann A."/>
            <person name="Hughes D.P."/>
        </authorList>
    </citation>
    <scope>NUCLEOTIDE SEQUENCE [LARGE SCALE GENOMIC DNA]</scope>
    <source>
        <strain evidence="4 5">SC16a</strain>
    </source>
</reference>
<accession>A0A2A9P699</accession>
<dbReference type="PRINTS" id="PR00080">
    <property type="entry name" value="SDRFAMILY"/>
</dbReference>
<comment type="caution">
    <text evidence="4">The sequence shown here is derived from an EMBL/GenBank/DDBJ whole genome shotgun (WGS) entry which is preliminary data.</text>
</comment>
<dbReference type="PRINTS" id="PR00081">
    <property type="entry name" value="GDHRDH"/>
</dbReference>
<keyword evidence="3" id="KW-0560">Oxidoreductase</keyword>
<dbReference type="PROSITE" id="PS00061">
    <property type="entry name" value="ADH_SHORT"/>
    <property type="match status" value="1"/>
</dbReference>
<dbReference type="FunFam" id="3.40.50.720:FF:000084">
    <property type="entry name" value="Short-chain dehydrogenase reductase"/>
    <property type="match status" value="1"/>
</dbReference>
<dbReference type="InterPro" id="IPR020904">
    <property type="entry name" value="Sc_DH/Rdtase_CS"/>
</dbReference>
<keyword evidence="5" id="KW-1185">Reference proteome</keyword>
<dbReference type="Gene3D" id="3.40.50.720">
    <property type="entry name" value="NAD(P)-binding Rossmann-like Domain"/>
    <property type="match status" value="1"/>
</dbReference>